<feature type="binding site" evidence="3">
    <location>
        <position position="137"/>
    </location>
    <ligand>
        <name>Zn(2+)</name>
        <dbReference type="ChEBI" id="CHEBI:29105"/>
    </ligand>
</feature>
<dbReference type="GO" id="GO:0070403">
    <property type="term" value="F:NAD+ binding"/>
    <property type="evidence" value="ECO:0007669"/>
    <property type="project" value="UniProtKB-UniRule"/>
</dbReference>
<evidence type="ECO:0000313" key="7">
    <source>
        <dbReference type="Proteomes" id="UP001301140"/>
    </source>
</evidence>
<name>A0AAP3XRG7_9PROT</name>
<sequence>MAADRIVVLTGAGISAESGLATFRGPGGLWEGHRLEEVATPEAFRRDPGLVHRFYNARRRRLLERDVQPNPAHRALARLEAEWPGEVVLVTQNIDDLHERAGSRRLLHMHGELLRIRCEACGQRRSCREDIDCTDACIACGSAGTLRPDVVWFGEMPHGLERIYEALSGCGLFLAVGTSGQVYPAAGFVEAVRASGAARTIELNLEPSAVSRCFAERRTGPAARTVPALVDELLESAARQG</sequence>
<feature type="binding site" evidence="4">
    <location>
        <position position="133"/>
    </location>
    <ligand>
        <name>Zn(2+)</name>
        <dbReference type="ChEBI" id="CHEBI:29105"/>
    </ligand>
</feature>
<reference evidence="6 7" key="1">
    <citation type="submission" date="2023-03" db="EMBL/GenBank/DDBJ databases">
        <title>YIM 152171 draft genome.</title>
        <authorList>
            <person name="Yang Z."/>
        </authorList>
    </citation>
    <scope>NUCLEOTIDE SEQUENCE [LARGE SCALE GENOMIC DNA]</scope>
    <source>
        <strain evidence="6 7">YIM 152171</strain>
    </source>
</reference>
<keyword evidence="3" id="KW-0963">Cytoplasm</keyword>
<dbReference type="GO" id="GO:0005737">
    <property type="term" value="C:cytoplasm"/>
    <property type="evidence" value="ECO:0007669"/>
    <property type="project" value="UniProtKB-SubCell"/>
</dbReference>
<dbReference type="PANTHER" id="PTHR11085:SF4">
    <property type="entry name" value="NAD-DEPENDENT PROTEIN DEACYLASE"/>
    <property type="match status" value="1"/>
</dbReference>
<comment type="caution">
    <text evidence="6">The sequence shown here is derived from an EMBL/GenBank/DDBJ whole genome shotgun (WGS) entry which is preliminary data.</text>
</comment>
<feature type="binding site" evidence="3">
    <location>
        <begin position="204"/>
        <end position="206"/>
    </location>
    <ligand>
        <name>NAD(+)</name>
        <dbReference type="ChEBI" id="CHEBI:57540"/>
    </ligand>
</feature>
<dbReference type="RefSeq" id="WP_327789047.1">
    <property type="nucleotide sequence ID" value="NZ_JARGEQ010000091.1"/>
</dbReference>
<dbReference type="AlphaFoldDB" id="A0AAP3XRG7"/>
<dbReference type="HAMAP" id="MF_01121">
    <property type="entry name" value="Sirtuin_ClassIII"/>
    <property type="match status" value="1"/>
</dbReference>
<keyword evidence="3 4" id="KW-0862">Zinc</keyword>
<dbReference type="GO" id="GO:0036055">
    <property type="term" value="F:protein-succinyllysine desuccinylase activity"/>
    <property type="evidence" value="ECO:0007669"/>
    <property type="project" value="UniProtKB-UniRule"/>
</dbReference>
<dbReference type="SUPFAM" id="SSF52467">
    <property type="entry name" value="DHS-like NAD/FAD-binding domain"/>
    <property type="match status" value="1"/>
</dbReference>
<dbReference type="InterPro" id="IPR027546">
    <property type="entry name" value="Sirtuin_class_III"/>
</dbReference>
<feature type="binding site" evidence="3 4">
    <location>
        <position position="140"/>
    </location>
    <ligand>
        <name>Zn(2+)</name>
        <dbReference type="ChEBI" id="CHEBI:29105"/>
    </ligand>
</feature>
<keyword evidence="1 6" id="KW-0808">Transferase</keyword>
<dbReference type="Gene3D" id="3.40.50.1220">
    <property type="entry name" value="TPP-binding domain"/>
    <property type="match status" value="1"/>
</dbReference>
<organism evidence="6 7">
    <name type="scientific">Marinimicrococcus flavescens</name>
    <dbReference type="NCBI Taxonomy" id="3031815"/>
    <lineage>
        <taxon>Bacteria</taxon>
        <taxon>Pseudomonadati</taxon>
        <taxon>Pseudomonadota</taxon>
        <taxon>Alphaproteobacteria</taxon>
        <taxon>Geminicoccales</taxon>
        <taxon>Geminicoccaceae</taxon>
        <taxon>Marinimicrococcus</taxon>
    </lineage>
</organism>
<dbReference type="InterPro" id="IPR026591">
    <property type="entry name" value="Sirtuin_cat_small_dom_sf"/>
</dbReference>
<dbReference type="InterPro" id="IPR026590">
    <property type="entry name" value="Ssirtuin_cat_dom"/>
</dbReference>
<dbReference type="PANTHER" id="PTHR11085">
    <property type="entry name" value="NAD-DEPENDENT PROTEIN DEACYLASE SIRTUIN-5, MITOCHONDRIAL-RELATED"/>
    <property type="match status" value="1"/>
</dbReference>
<feature type="binding site" evidence="3">
    <location>
        <begin position="177"/>
        <end position="179"/>
    </location>
    <ligand>
        <name>NAD(+)</name>
        <dbReference type="ChEBI" id="CHEBI:57540"/>
    </ligand>
</feature>
<dbReference type="EC" id="2.3.1.286" evidence="3"/>
<dbReference type="EMBL" id="JARGEQ010000091">
    <property type="protein sequence ID" value="MDF1586632.1"/>
    <property type="molecule type" value="Genomic_DNA"/>
</dbReference>
<dbReference type="InterPro" id="IPR029035">
    <property type="entry name" value="DHS-like_NAD/FAD-binding_dom"/>
</dbReference>
<feature type="active site" description="Proton acceptor" evidence="3 4">
    <location>
        <position position="110"/>
    </location>
</feature>
<protein>
    <recommendedName>
        <fullName evidence="3">NAD-dependent protein deacylase</fullName>
        <ecNumber evidence="3">2.3.1.286</ecNumber>
    </recommendedName>
    <alternativeName>
        <fullName evidence="3">Regulatory protein SIR2 homolog</fullName>
    </alternativeName>
</protein>
<dbReference type="PROSITE" id="PS50305">
    <property type="entry name" value="SIRTUIN"/>
    <property type="match status" value="1"/>
</dbReference>
<gene>
    <name evidence="3 6" type="primary">cobB</name>
    <name evidence="6" type="ORF">PZ740_09590</name>
</gene>
<comment type="catalytic activity">
    <reaction evidence="3">
        <text>N(6)-acetyl-L-lysyl-[protein] + NAD(+) + H2O = 2''-O-acetyl-ADP-D-ribose + nicotinamide + L-lysyl-[protein]</text>
        <dbReference type="Rhea" id="RHEA:43636"/>
        <dbReference type="Rhea" id="RHEA-COMP:9752"/>
        <dbReference type="Rhea" id="RHEA-COMP:10731"/>
        <dbReference type="ChEBI" id="CHEBI:15377"/>
        <dbReference type="ChEBI" id="CHEBI:17154"/>
        <dbReference type="ChEBI" id="CHEBI:29969"/>
        <dbReference type="ChEBI" id="CHEBI:57540"/>
        <dbReference type="ChEBI" id="CHEBI:61930"/>
        <dbReference type="ChEBI" id="CHEBI:83767"/>
        <dbReference type="EC" id="2.3.1.286"/>
    </reaction>
</comment>
<evidence type="ECO:0000256" key="3">
    <source>
        <dbReference type="HAMAP-Rule" id="MF_01121"/>
    </source>
</evidence>
<evidence type="ECO:0000256" key="2">
    <source>
        <dbReference type="ARBA" id="ARBA00023027"/>
    </source>
</evidence>
<dbReference type="GO" id="GO:0017136">
    <property type="term" value="F:histone deacetylase activity, NAD-dependent"/>
    <property type="evidence" value="ECO:0007669"/>
    <property type="project" value="TreeGrafter"/>
</dbReference>
<feature type="binding site" evidence="3">
    <location>
        <position position="55"/>
    </location>
    <ligand>
        <name>substrate</name>
    </ligand>
</feature>
<evidence type="ECO:0000259" key="5">
    <source>
        <dbReference type="PROSITE" id="PS50305"/>
    </source>
</evidence>
<feature type="binding site" evidence="3">
    <location>
        <position position="222"/>
    </location>
    <ligand>
        <name>NAD(+)</name>
        <dbReference type="ChEBI" id="CHEBI:57540"/>
    </ligand>
</feature>
<comment type="domain">
    <text evidence="3">2 residues (Tyr-55 and Arg-58) present in a large hydrophobic pocket are probably involved in substrate specificity. They are important for desuccinylation activity, but dispensable for deacetylation activity.</text>
</comment>
<dbReference type="GO" id="GO:0008270">
    <property type="term" value="F:zinc ion binding"/>
    <property type="evidence" value="ECO:0007669"/>
    <property type="project" value="UniProtKB-UniRule"/>
</dbReference>
<feature type="binding site" evidence="3 4">
    <location>
        <position position="118"/>
    </location>
    <ligand>
        <name>Zn(2+)</name>
        <dbReference type="ChEBI" id="CHEBI:29105"/>
    </ligand>
</feature>
<comment type="similarity">
    <text evidence="3">Belongs to the sirtuin family. Class III subfamily.</text>
</comment>
<keyword evidence="6" id="KW-0012">Acyltransferase</keyword>
<feature type="domain" description="Deacetylase sirtuin-type" evidence="5">
    <location>
        <begin position="1"/>
        <end position="241"/>
    </location>
</feature>
<comment type="function">
    <text evidence="3">NAD-dependent lysine deacetylase and desuccinylase that specifically removes acetyl and succinyl groups on target proteins. Modulates the activities of several proteins which are inactive in their acylated form.</text>
</comment>
<comment type="catalytic activity">
    <reaction evidence="3">
        <text>N(6)-succinyl-L-lysyl-[protein] + NAD(+) + H2O = 2''-O-succinyl-ADP-D-ribose + nicotinamide + L-lysyl-[protein]</text>
        <dbReference type="Rhea" id="RHEA:47668"/>
        <dbReference type="Rhea" id="RHEA-COMP:9752"/>
        <dbReference type="Rhea" id="RHEA-COMP:11877"/>
        <dbReference type="ChEBI" id="CHEBI:15377"/>
        <dbReference type="ChEBI" id="CHEBI:17154"/>
        <dbReference type="ChEBI" id="CHEBI:29969"/>
        <dbReference type="ChEBI" id="CHEBI:57540"/>
        <dbReference type="ChEBI" id="CHEBI:87830"/>
        <dbReference type="ChEBI" id="CHEBI:87832"/>
    </reaction>
</comment>
<comment type="cofactor">
    <cofactor evidence="3">
        <name>Zn(2+)</name>
        <dbReference type="ChEBI" id="CHEBI:29105"/>
    </cofactor>
    <text evidence="3">Binds 1 zinc ion per subunit.</text>
</comment>
<dbReference type="InterPro" id="IPR050134">
    <property type="entry name" value="NAD-dep_sirtuin_deacylases"/>
</dbReference>
<dbReference type="NCBIfam" id="NF001755">
    <property type="entry name" value="PRK00481.1-5"/>
    <property type="match status" value="1"/>
</dbReference>
<dbReference type="InterPro" id="IPR003000">
    <property type="entry name" value="Sirtuin"/>
</dbReference>
<dbReference type="GO" id="GO:0036054">
    <property type="term" value="F:protein-malonyllysine demalonylase activity"/>
    <property type="evidence" value="ECO:0007669"/>
    <property type="project" value="InterPro"/>
</dbReference>
<proteinExistence type="inferred from homology"/>
<comment type="subcellular location">
    <subcellularLocation>
        <location evidence="3">Cytoplasm</location>
    </subcellularLocation>
</comment>
<dbReference type="Pfam" id="PF02146">
    <property type="entry name" value="SIR2"/>
    <property type="match status" value="1"/>
</dbReference>
<feature type="binding site" evidence="3">
    <location>
        <begin position="11"/>
        <end position="30"/>
    </location>
    <ligand>
        <name>NAD(+)</name>
        <dbReference type="ChEBI" id="CHEBI:57540"/>
    </ligand>
</feature>
<feature type="binding site" evidence="3">
    <location>
        <position position="58"/>
    </location>
    <ligand>
        <name>substrate</name>
    </ligand>
</feature>
<evidence type="ECO:0000313" key="6">
    <source>
        <dbReference type="EMBL" id="MDF1586632.1"/>
    </source>
</evidence>
<feature type="binding site" evidence="3 4">
    <location>
        <position position="121"/>
    </location>
    <ligand>
        <name>Zn(2+)</name>
        <dbReference type="ChEBI" id="CHEBI:29105"/>
    </ligand>
</feature>
<evidence type="ECO:0000256" key="4">
    <source>
        <dbReference type="PROSITE-ProRule" id="PRU00236"/>
    </source>
</evidence>
<dbReference type="Gene3D" id="3.30.1600.10">
    <property type="entry name" value="SIR2/SIRT2 'Small Domain"/>
    <property type="match status" value="1"/>
</dbReference>
<accession>A0AAP3XRG7</accession>
<keyword evidence="7" id="KW-1185">Reference proteome</keyword>
<dbReference type="CDD" id="cd01412">
    <property type="entry name" value="SIRT5_Af1_CobB"/>
    <property type="match status" value="1"/>
</dbReference>
<dbReference type="Proteomes" id="UP001301140">
    <property type="component" value="Unassembled WGS sequence"/>
</dbReference>
<evidence type="ECO:0000256" key="1">
    <source>
        <dbReference type="ARBA" id="ARBA00022679"/>
    </source>
</evidence>
<feature type="binding site" evidence="3">
    <location>
        <begin position="92"/>
        <end position="95"/>
    </location>
    <ligand>
        <name>NAD(+)</name>
        <dbReference type="ChEBI" id="CHEBI:57540"/>
    </ligand>
</feature>
<keyword evidence="3 4" id="KW-0479">Metal-binding</keyword>
<keyword evidence="2 3" id="KW-0520">NAD</keyword>